<keyword evidence="3" id="KW-1185">Reference proteome</keyword>
<name>A0A6A6J1F9_9PLEO</name>
<accession>A0A6A6J1F9</accession>
<organism evidence="2 3">
    <name type="scientific">Trematosphaeria pertusa</name>
    <dbReference type="NCBI Taxonomy" id="390896"/>
    <lineage>
        <taxon>Eukaryota</taxon>
        <taxon>Fungi</taxon>
        <taxon>Dikarya</taxon>
        <taxon>Ascomycota</taxon>
        <taxon>Pezizomycotina</taxon>
        <taxon>Dothideomycetes</taxon>
        <taxon>Pleosporomycetidae</taxon>
        <taxon>Pleosporales</taxon>
        <taxon>Massarineae</taxon>
        <taxon>Trematosphaeriaceae</taxon>
        <taxon>Trematosphaeria</taxon>
    </lineage>
</organism>
<reference evidence="2" key="1">
    <citation type="journal article" date="2020" name="Stud. Mycol.">
        <title>101 Dothideomycetes genomes: a test case for predicting lifestyles and emergence of pathogens.</title>
        <authorList>
            <person name="Haridas S."/>
            <person name="Albert R."/>
            <person name="Binder M."/>
            <person name="Bloem J."/>
            <person name="Labutti K."/>
            <person name="Salamov A."/>
            <person name="Andreopoulos B."/>
            <person name="Baker S."/>
            <person name="Barry K."/>
            <person name="Bills G."/>
            <person name="Bluhm B."/>
            <person name="Cannon C."/>
            <person name="Castanera R."/>
            <person name="Culley D."/>
            <person name="Daum C."/>
            <person name="Ezra D."/>
            <person name="Gonzalez J."/>
            <person name="Henrissat B."/>
            <person name="Kuo A."/>
            <person name="Liang C."/>
            <person name="Lipzen A."/>
            <person name="Lutzoni F."/>
            <person name="Magnuson J."/>
            <person name="Mondo S."/>
            <person name="Nolan M."/>
            <person name="Ohm R."/>
            <person name="Pangilinan J."/>
            <person name="Park H.-J."/>
            <person name="Ramirez L."/>
            <person name="Alfaro M."/>
            <person name="Sun H."/>
            <person name="Tritt A."/>
            <person name="Yoshinaga Y."/>
            <person name="Zwiers L.-H."/>
            <person name="Turgeon B."/>
            <person name="Goodwin S."/>
            <person name="Spatafora J."/>
            <person name="Crous P."/>
            <person name="Grigoriev I."/>
        </authorList>
    </citation>
    <scope>NUCLEOTIDE SEQUENCE</scope>
    <source>
        <strain evidence="2">CBS 122368</strain>
    </source>
</reference>
<proteinExistence type="predicted"/>
<gene>
    <name evidence="2" type="ORF">BU26DRAFT_20943</name>
</gene>
<dbReference type="Proteomes" id="UP000800094">
    <property type="component" value="Unassembled WGS sequence"/>
</dbReference>
<protein>
    <submittedName>
        <fullName evidence="2">Uncharacterized protein</fullName>
    </submittedName>
</protein>
<dbReference type="RefSeq" id="XP_033691392.1">
    <property type="nucleotide sequence ID" value="XM_033820627.1"/>
</dbReference>
<feature type="region of interest" description="Disordered" evidence="1">
    <location>
        <begin position="111"/>
        <end position="136"/>
    </location>
</feature>
<feature type="compositionally biased region" description="Polar residues" evidence="1">
    <location>
        <begin position="111"/>
        <end position="121"/>
    </location>
</feature>
<sequence>MIFPELVYVWSSLSHFLMFKRSPSGMAAEFYPSASASKRFERCMSSNPIDIGEIPNHSLLCYIQTQNSMLTSIPLMCFRRSVDSFRNPIYSMTGLGPESHSTRLQQICSITTSPPDHSTNPLPFPRSKDPLPSRHAAPELASRPLVKRFISRHYYYCATSFHNLLPPLSFMPTRKKLK</sequence>
<evidence type="ECO:0000256" key="1">
    <source>
        <dbReference type="SAM" id="MobiDB-lite"/>
    </source>
</evidence>
<evidence type="ECO:0000313" key="3">
    <source>
        <dbReference type="Proteomes" id="UP000800094"/>
    </source>
</evidence>
<dbReference type="GeneID" id="54573957"/>
<dbReference type="EMBL" id="ML987189">
    <property type="protein sequence ID" value="KAF2256388.1"/>
    <property type="molecule type" value="Genomic_DNA"/>
</dbReference>
<evidence type="ECO:0000313" key="2">
    <source>
        <dbReference type="EMBL" id="KAF2256388.1"/>
    </source>
</evidence>
<dbReference type="AlphaFoldDB" id="A0A6A6J1F9"/>